<organism evidence="2 3">
    <name type="scientific">Phaeodactylibacter xiamenensis</name>
    <dbReference type="NCBI Taxonomy" id="1524460"/>
    <lineage>
        <taxon>Bacteria</taxon>
        <taxon>Pseudomonadati</taxon>
        <taxon>Bacteroidota</taxon>
        <taxon>Saprospiria</taxon>
        <taxon>Saprospirales</taxon>
        <taxon>Haliscomenobacteraceae</taxon>
        <taxon>Phaeodactylibacter</taxon>
    </lineage>
</organism>
<feature type="transmembrane region" description="Helical" evidence="1">
    <location>
        <begin position="34"/>
        <end position="51"/>
    </location>
</feature>
<evidence type="ECO:0008006" key="4">
    <source>
        <dbReference type="Google" id="ProtNLM"/>
    </source>
</evidence>
<dbReference type="Pfam" id="PF10066">
    <property type="entry name" value="DUF2304"/>
    <property type="match status" value="1"/>
</dbReference>
<keyword evidence="1" id="KW-0472">Membrane</keyword>
<keyword evidence="1" id="KW-0812">Transmembrane</keyword>
<dbReference type="STRING" id="1524460.IX84_17320"/>
<keyword evidence="3" id="KW-1185">Reference proteome</keyword>
<dbReference type="AlphaFoldDB" id="A0A098S4C5"/>
<gene>
    <name evidence="2" type="ORF">IX84_17320</name>
</gene>
<proteinExistence type="predicted"/>
<evidence type="ECO:0000313" key="2">
    <source>
        <dbReference type="EMBL" id="KGE86836.1"/>
    </source>
</evidence>
<comment type="caution">
    <text evidence="2">The sequence shown here is derived from an EMBL/GenBank/DDBJ whole genome shotgun (WGS) entry which is preliminary data.</text>
</comment>
<keyword evidence="1" id="KW-1133">Transmembrane helix</keyword>
<evidence type="ECO:0000313" key="3">
    <source>
        <dbReference type="Proteomes" id="UP000029736"/>
    </source>
</evidence>
<accession>A0A098S4C5</accession>
<dbReference type="InterPro" id="IPR019277">
    <property type="entry name" value="DUF2304"/>
</dbReference>
<name>A0A098S4C5_9BACT</name>
<feature type="transmembrane region" description="Helical" evidence="1">
    <location>
        <begin position="6"/>
        <end position="22"/>
    </location>
</feature>
<dbReference type="OrthoDB" id="1494542at2"/>
<reference evidence="2 3" key="1">
    <citation type="journal article" date="2014" name="Int. J. Syst. Evol. Microbiol.">
        <title>Phaeodactylibacter xiamenensis gen. nov., sp. nov., a member of the family Saprospiraceae isolated from the marine alga Phaeodactylum tricornutum.</title>
        <authorList>
            <person name="Chen Z.Jr."/>
            <person name="Lei X."/>
            <person name="Lai Q."/>
            <person name="Li Y."/>
            <person name="Zhang B."/>
            <person name="Zhang J."/>
            <person name="Zhang H."/>
            <person name="Yang L."/>
            <person name="Zheng W."/>
            <person name="Tian Y."/>
            <person name="Yu Z."/>
            <person name="Xu H.Jr."/>
            <person name="Zheng T."/>
        </authorList>
    </citation>
    <scope>NUCLEOTIDE SEQUENCE [LARGE SCALE GENOMIC DNA]</scope>
    <source>
        <strain evidence="2 3">KD52</strain>
    </source>
</reference>
<feature type="transmembrane region" description="Helical" evidence="1">
    <location>
        <begin position="71"/>
        <end position="89"/>
    </location>
</feature>
<protein>
    <recommendedName>
        <fullName evidence="4">DUF2304 domain-containing protein</fullName>
    </recommendedName>
</protein>
<evidence type="ECO:0000256" key="1">
    <source>
        <dbReference type="SAM" id="Phobius"/>
    </source>
</evidence>
<dbReference type="Proteomes" id="UP000029736">
    <property type="component" value="Unassembled WGS sequence"/>
</dbReference>
<dbReference type="EMBL" id="JPOS01000039">
    <property type="protein sequence ID" value="KGE86836.1"/>
    <property type="molecule type" value="Genomic_DNA"/>
</dbReference>
<sequence>MKLEVYQIIVPLASLGFVFNLFRRFLKSKASWQEAALGASFWMSVGIFALFPDAISKAIANFFGIKSNINAIIFFCLGLIFFFQYKLFFMLKKNQMATTELARKITLQQAEKEDLQS</sequence>
<dbReference type="RefSeq" id="WP_044223312.1">
    <property type="nucleotide sequence ID" value="NZ_JBKAGJ010000009.1"/>
</dbReference>